<protein>
    <submittedName>
        <fullName evidence="6">D-3-phosphoglycerate dehydrogenase</fullName>
    </submittedName>
</protein>
<feature type="domain" description="D-isomer specific 2-hydroxyacid dehydrogenase NAD-binding" evidence="5">
    <location>
        <begin position="113"/>
        <end position="289"/>
    </location>
</feature>
<dbReference type="PANTHER" id="PTHR10996:SF283">
    <property type="entry name" value="GLYOXYLATE_HYDROXYPYRUVATE REDUCTASE B"/>
    <property type="match status" value="1"/>
</dbReference>
<dbReference type="GO" id="GO:0005829">
    <property type="term" value="C:cytosol"/>
    <property type="evidence" value="ECO:0007669"/>
    <property type="project" value="TreeGrafter"/>
</dbReference>
<accession>A0A1I2UUY1</accession>
<dbReference type="GO" id="GO:0016618">
    <property type="term" value="F:hydroxypyruvate reductase [NAD(P)H] activity"/>
    <property type="evidence" value="ECO:0007669"/>
    <property type="project" value="TreeGrafter"/>
</dbReference>
<dbReference type="OrthoDB" id="9805416at2"/>
<dbReference type="InterPro" id="IPR006140">
    <property type="entry name" value="D-isomer_DH_NAD-bd"/>
</dbReference>
<dbReference type="EMBL" id="FOOY01000022">
    <property type="protein sequence ID" value="SFG79999.1"/>
    <property type="molecule type" value="Genomic_DNA"/>
</dbReference>
<dbReference type="InterPro" id="IPR043322">
    <property type="entry name" value="CtBP"/>
</dbReference>
<dbReference type="GO" id="GO:0030267">
    <property type="term" value="F:glyoxylate reductase (NADPH) activity"/>
    <property type="evidence" value="ECO:0007669"/>
    <property type="project" value="TreeGrafter"/>
</dbReference>
<dbReference type="AlphaFoldDB" id="A0A1I2UUY1"/>
<evidence type="ECO:0000256" key="1">
    <source>
        <dbReference type="ARBA" id="ARBA00005854"/>
    </source>
</evidence>
<evidence type="ECO:0000259" key="5">
    <source>
        <dbReference type="Pfam" id="PF02826"/>
    </source>
</evidence>
<evidence type="ECO:0000256" key="2">
    <source>
        <dbReference type="ARBA" id="ARBA00023002"/>
    </source>
</evidence>
<dbReference type="SUPFAM" id="SSF51735">
    <property type="entry name" value="NAD(P)-binding Rossmann-fold domains"/>
    <property type="match status" value="1"/>
</dbReference>
<dbReference type="PROSITE" id="PS00670">
    <property type="entry name" value="D_2_HYDROXYACID_DH_2"/>
    <property type="match status" value="1"/>
</dbReference>
<evidence type="ECO:0000259" key="4">
    <source>
        <dbReference type="Pfam" id="PF00389"/>
    </source>
</evidence>
<dbReference type="PANTHER" id="PTHR10996">
    <property type="entry name" value="2-HYDROXYACID DEHYDROGENASE-RELATED"/>
    <property type="match status" value="1"/>
</dbReference>
<reference evidence="7" key="1">
    <citation type="submission" date="2016-10" db="EMBL/GenBank/DDBJ databases">
        <authorList>
            <person name="Varghese N."/>
            <person name="Submissions S."/>
        </authorList>
    </citation>
    <scope>NUCLEOTIDE SEQUENCE [LARGE SCALE GENOMIC DNA]</scope>
    <source>
        <strain evidence="7">ATCC 700379</strain>
    </source>
</reference>
<dbReference type="SUPFAM" id="SSF52283">
    <property type="entry name" value="Formate/glycerate dehydrogenase catalytic domain-like"/>
    <property type="match status" value="1"/>
</dbReference>
<keyword evidence="2 3" id="KW-0560">Oxidoreductase</keyword>
<dbReference type="InterPro" id="IPR050223">
    <property type="entry name" value="D-isomer_2-hydroxyacid_DH"/>
</dbReference>
<dbReference type="CDD" id="cd05299">
    <property type="entry name" value="CtBP_dh"/>
    <property type="match status" value="1"/>
</dbReference>
<dbReference type="InterPro" id="IPR006139">
    <property type="entry name" value="D-isomer_2_OHA_DH_cat_dom"/>
</dbReference>
<feature type="domain" description="D-isomer specific 2-hydroxyacid dehydrogenase catalytic" evidence="4">
    <location>
        <begin position="16"/>
        <end position="322"/>
    </location>
</feature>
<evidence type="ECO:0000313" key="7">
    <source>
        <dbReference type="Proteomes" id="UP000198752"/>
    </source>
</evidence>
<dbReference type="Pfam" id="PF02826">
    <property type="entry name" value="2-Hacid_dh_C"/>
    <property type="match status" value="1"/>
</dbReference>
<gene>
    <name evidence="6" type="ORF">SAMN02982927_02824</name>
</gene>
<name>A0A1I2UUY1_9BACL</name>
<comment type="similarity">
    <text evidence="1 3">Belongs to the D-isomer specific 2-hydroxyacid dehydrogenase family.</text>
</comment>
<dbReference type="GO" id="GO:0051287">
    <property type="term" value="F:NAD binding"/>
    <property type="evidence" value="ECO:0007669"/>
    <property type="project" value="InterPro"/>
</dbReference>
<dbReference type="STRING" id="269670.SAMN02982927_02824"/>
<dbReference type="InterPro" id="IPR029753">
    <property type="entry name" value="D-isomer_DH_CS"/>
</dbReference>
<dbReference type="Gene3D" id="3.40.50.720">
    <property type="entry name" value="NAD(P)-binding Rossmann-like Domain"/>
    <property type="match status" value="2"/>
</dbReference>
<evidence type="ECO:0000313" key="6">
    <source>
        <dbReference type="EMBL" id="SFG79999.1"/>
    </source>
</evidence>
<sequence>MAQKKVLYYNIDDTLDYEHNLLREWGIEDLELIEIKDYDSVQSFAHYAKEVDGVVVEYQQITREIMEQLPNLKIIALQAIGVDNVDVEAATDFGVCVTNCPGFCSEEVALHTVGLMIDLTRKITLLDRLVRQGKWDPLYGYKTHRLTGKTVGLYFFGSIPKAMIPMLHALKVKILAYAPTKTGAFLREYGVYKAETFEELLTQSDILSLHCPLLESTTHLISERELKLMKKDAFLVNTARGKVVDEAALAKALKAGEIKAAAVDVIEDEARENSPLFALENTIITPHSAFVSEDSFYDARKTTLEQLVQRLSKNEKPANLVNRDVMLG</sequence>
<dbReference type="Pfam" id="PF00389">
    <property type="entry name" value="2-Hacid_dh"/>
    <property type="match status" value="1"/>
</dbReference>
<organism evidence="6 7">
    <name type="scientific">Sporolactobacillus nakayamae</name>
    <dbReference type="NCBI Taxonomy" id="269670"/>
    <lineage>
        <taxon>Bacteria</taxon>
        <taxon>Bacillati</taxon>
        <taxon>Bacillota</taxon>
        <taxon>Bacilli</taxon>
        <taxon>Bacillales</taxon>
        <taxon>Sporolactobacillaceae</taxon>
        <taxon>Sporolactobacillus</taxon>
    </lineage>
</organism>
<dbReference type="PROSITE" id="PS00671">
    <property type="entry name" value="D_2_HYDROXYACID_DH_3"/>
    <property type="match status" value="1"/>
</dbReference>
<dbReference type="RefSeq" id="WP_093674035.1">
    <property type="nucleotide sequence ID" value="NZ_FOOY01000022.1"/>
</dbReference>
<evidence type="ECO:0000256" key="3">
    <source>
        <dbReference type="RuleBase" id="RU003719"/>
    </source>
</evidence>
<dbReference type="Proteomes" id="UP000198752">
    <property type="component" value="Unassembled WGS sequence"/>
</dbReference>
<keyword evidence="7" id="KW-1185">Reference proteome</keyword>
<dbReference type="GO" id="GO:0003714">
    <property type="term" value="F:transcription corepressor activity"/>
    <property type="evidence" value="ECO:0007669"/>
    <property type="project" value="InterPro"/>
</dbReference>
<proteinExistence type="inferred from homology"/>
<dbReference type="InterPro" id="IPR036291">
    <property type="entry name" value="NAD(P)-bd_dom_sf"/>
</dbReference>